<keyword evidence="7 13" id="KW-0472">Membrane</keyword>
<dbReference type="Pfam" id="PF02210">
    <property type="entry name" value="Laminin_G_2"/>
    <property type="match status" value="1"/>
</dbReference>
<dbReference type="InterPro" id="IPR000742">
    <property type="entry name" value="EGF"/>
</dbReference>
<comment type="caution">
    <text evidence="10">Lacks conserved residue(s) required for the propagation of feature annotation.</text>
</comment>
<dbReference type="SMART" id="SM00282">
    <property type="entry name" value="LamG"/>
    <property type="match status" value="1"/>
</dbReference>
<dbReference type="PROSITE" id="PS00022">
    <property type="entry name" value="EGF_1"/>
    <property type="match status" value="1"/>
</dbReference>
<dbReference type="Gene3D" id="4.10.900.10">
    <property type="entry name" value="TCF3-CBD (Catenin binding domain)"/>
    <property type="match status" value="1"/>
</dbReference>
<dbReference type="GO" id="GO:0005509">
    <property type="term" value="F:calcium ion binding"/>
    <property type="evidence" value="ECO:0007669"/>
    <property type="project" value="UniProtKB-UniRule"/>
</dbReference>
<dbReference type="InterPro" id="IPR056448">
    <property type="entry name" value="EGF_Hmr-1"/>
</dbReference>
<dbReference type="PRINTS" id="PR00205">
    <property type="entry name" value="CADHERIN"/>
</dbReference>
<comment type="subcellular location">
    <subcellularLocation>
        <location evidence="11">Cell membrane</location>
        <topology evidence="11">Single-pass type I membrane protein</topology>
    </subcellularLocation>
    <subcellularLocation>
        <location evidence="1">Membrane</location>
        <topology evidence="1">Single-pass membrane protein</topology>
    </subcellularLocation>
</comment>
<dbReference type="PROSITE" id="PS00010">
    <property type="entry name" value="ASX_HYDROXYL"/>
    <property type="match status" value="1"/>
</dbReference>
<keyword evidence="2 11" id="KW-0812">Transmembrane</keyword>
<dbReference type="Gene3D" id="2.10.25.10">
    <property type="entry name" value="Laminin"/>
    <property type="match status" value="2"/>
</dbReference>
<organism evidence="17">
    <name type="scientific">Loa loa</name>
    <name type="common">Eye worm</name>
    <name type="synonym">Filaria loa</name>
    <dbReference type="NCBI Taxonomy" id="7209"/>
    <lineage>
        <taxon>Eukaryota</taxon>
        <taxon>Metazoa</taxon>
        <taxon>Ecdysozoa</taxon>
        <taxon>Nematoda</taxon>
        <taxon>Chromadorea</taxon>
        <taxon>Rhabditida</taxon>
        <taxon>Spirurina</taxon>
        <taxon>Spiruromorpha</taxon>
        <taxon>Filarioidea</taxon>
        <taxon>Onchocercidae</taxon>
        <taxon>Loa</taxon>
    </lineage>
</organism>
<comment type="function">
    <text evidence="12">Cadherins are calcium-dependent cell adhesion proteins.</text>
</comment>
<dbReference type="PROSITE" id="PS50268">
    <property type="entry name" value="CADHERIN_2"/>
    <property type="match status" value="14"/>
</dbReference>
<dbReference type="GO" id="GO:0009887">
    <property type="term" value="P:animal organ morphogenesis"/>
    <property type="evidence" value="ECO:0007669"/>
    <property type="project" value="UniProtKB-ARBA"/>
</dbReference>
<feature type="domain" description="Cadherin" evidence="16">
    <location>
        <begin position="10"/>
        <end position="90"/>
    </location>
</feature>
<dbReference type="SMART" id="SM00181">
    <property type="entry name" value="EGF"/>
    <property type="match status" value="3"/>
</dbReference>
<dbReference type="Pfam" id="PF00028">
    <property type="entry name" value="Cadherin"/>
    <property type="match status" value="9"/>
</dbReference>
<accession>A0A1S0UL03</accession>
<feature type="disulfide bond" evidence="10">
    <location>
        <begin position="2100"/>
        <end position="2109"/>
    </location>
</feature>
<feature type="domain" description="Cadherin" evidence="16">
    <location>
        <begin position="1344"/>
        <end position="1444"/>
    </location>
</feature>
<dbReference type="PANTHER" id="PTHR24027">
    <property type="entry name" value="CADHERIN-23"/>
    <property type="match status" value="1"/>
</dbReference>
<dbReference type="CDD" id="cd11304">
    <property type="entry name" value="Cadherin_repeat"/>
    <property type="match status" value="14"/>
</dbReference>
<dbReference type="KEGG" id="loa:LOAG_16773"/>
<dbReference type="GO" id="GO:0007411">
    <property type="term" value="P:axon guidance"/>
    <property type="evidence" value="ECO:0007669"/>
    <property type="project" value="UniProtKB-ARBA"/>
</dbReference>
<evidence type="ECO:0000256" key="13">
    <source>
        <dbReference type="SAM" id="Phobius"/>
    </source>
</evidence>
<feature type="domain" description="EGF-like" evidence="15">
    <location>
        <begin position="1819"/>
        <end position="1856"/>
    </location>
</feature>
<dbReference type="GeneID" id="9948292"/>
<dbReference type="GO" id="GO:0016342">
    <property type="term" value="C:catenin complex"/>
    <property type="evidence" value="ECO:0007669"/>
    <property type="project" value="TreeGrafter"/>
</dbReference>
<keyword evidence="6 13" id="KW-1133">Transmembrane helix</keyword>
<dbReference type="Gene3D" id="2.60.40.60">
    <property type="entry name" value="Cadherins"/>
    <property type="match status" value="13"/>
</dbReference>
<dbReference type="Gene3D" id="2.60.120.200">
    <property type="match status" value="1"/>
</dbReference>
<evidence type="ECO:0000256" key="10">
    <source>
        <dbReference type="PROSITE-ProRule" id="PRU00076"/>
    </source>
</evidence>
<protein>
    <submittedName>
        <fullName evidence="17">CBR-HMR-1 protein</fullName>
    </submittedName>
</protein>
<dbReference type="GO" id="GO:0007156">
    <property type="term" value="P:homophilic cell adhesion via plasma membrane adhesion molecules"/>
    <property type="evidence" value="ECO:0007669"/>
    <property type="project" value="InterPro"/>
</dbReference>
<feature type="domain" description="Cadherin" evidence="16">
    <location>
        <begin position="91"/>
        <end position="205"/>
    </location>
</feature>
<dbReference type="InterPro" id="IPR000233">
    <property type="entry name" value="Cadherin_Y-type_LIR"/>
</dbReference>
<dbReference type="PROSITE" id="PS01186">
    <property type="entry name" value="EGF_2"/>
    <property type="match status" value="1"/>
</dbReference>
<feature type="domain" description="Cadherin" evidence="16">
    <location>
        <begin position="906"/>
        <end position="1006"/>
    </location>
</feature>
<evidence type="ECO:0000256" key="5">
    <source>
        <dbReference type="ARBA" id="ARBA00022837"/>
    </source>
</evidence>
<dbReference type="InterPro" id="IPR013320">
    <property type="entry name" value="ConA-like_dom_sf"/>
</dbReference>
<evidence type="ECO:0000256" key="7">
    <source>
        <dbReference type="ARBA" id="ARBA00023136"/>
    </source>
</evidence>
<dbReference type="InterPro" id="IPR000152">
    <property type="entry name" value="EGF-type_Asp/Asn_hydroxyl_site"/>
</dbReference>
<dbReference type="InterPro" id="IPR039808">
    <property type="entry name" value="Cadherin"/>
</dbReference>
<dbReference type="SUPFAM" id="SSF49899">
    <property type="entry name" value="Concanavalin A-like lectins/glucanases"/>
    <property type="match status" value="2"/>
</dbReference>
<evidence type="ECO:0000256" key="9">
    <source>
        <dbReference type="PROSITE-ProRule" id="PRU00043"/>
    </source>
</evidence>
<dbReference type="PROSITE" id="PS50025">
    <property type="entry name" value="LAM_G_DOMAIN"/>
    <property type="match status" value="1"/>
</dbReference>
<evidence type="ECO:0000259" key="16">
    <source>
        <dbReference type="PROSITE" id="PS50268"/>
    </source>
</evidence>
<keyword evidence="11" id="KW-0130">Cell adhesion</keyword>
<feature type="domain" description="Cadherin" evidence="16">
    <location>
        <begin position="1467"/>
        <end position="1560"/>
    </location>
</feature>
<evidence type="ECO:0000256" key="8">
    <source>
        <dbReference type="ARBA" id="ARBA00023157"/>
    </source>
</evidence>
<dbReference type="InterPro" id="IPR020894">
    <property type="entry name" value="Cadherin_CS"/>
</dbReference>
<dbReference type="FunFam" id="2.60.40.60:FF:000092">
    <property type="entry name" value="Protocadherin 8"/>
    <property type="match status" value="2"/>
</dbReference>
<dbReference type="Pfam" id="PF01049">
    <property type="entry name" value="CADH_Y-type_LIR"/>
    <property type="match status" value="1"/>
</dbReference>
<evidence type="ECO:0000259" key="14">
    <source>
        <dbReference type="PROSITE" id="PS50025"/>
    </source>
</evidence>
<dbReference type="GO" id="GO:0008013">
    <property type="term" value="F:beta-catenin binding"/>
    <property type="evidence" value="ECO:0007669"/>
    <property type="project" value="TreeGrafter"/>
</dbReference>
<feature type="domain" description="Cadherin" evidence="16">
    <location>
        <begin position="774"/>
        <end position="905"/>
    </location>
</feature>
<dbReference type="EMBL" id="JH712083">
    <property type="protein sequence ID" value="EJD76245.1"/>
    <property type="molecule type" value="Genomic_DNA"/>
</dbReference>
<dbReference type="FunFam" id="2.60.40.60:FF:000020">
    <property type="entry name" value="Dachsous cadherin-related 1b"/>
    <property type="match status" value="1"/>
</dbReference>
<evidence type="ECO:0000256" key="4">
    <source>
        <dbReference type="ARBA" id="ARBA00022737"/>
    </source>
</evidence>
<evidence type="ECO:0000256" key="3">
    <source>
        <dbReference type="ARBA" id="ARBA00022729"/>
    </source>
</evidence>
<dbReference type="SMART" id="SM00112">
    <property type="entry name" value="CA"/>
    <property type="match status" value="14"/>
</dbReference>
<evidence type="ECO:0000256" key="12">
    <source>
        <dbReference type="RuleBase" id="RU004357"/>
    </source>
</evidence>
<feature type="domain" description="Laminin G" evidence="14">
    <location>
        <begin position="1857"/>
        <end position="2065"/>
    </location>
</feature>
<dbReference type="OMA" id="EPWCAKV"/>
<dbReference type="PROSITE" id="PS50026">
    <property type="entry name" value="EGF_3"/>
    <property type="match status" value="2"/>
</dbReference>
<feature type="domain" description="Cadherin" evidence="16">
    <location>
        <begin position="660"/>
        <end position="773"/>
    </location>
</feature>
<dbReference type="OrthoDB" id="6252479at2759"/>
<dbReference type="Pfam" id="PF24811">
    <property type="entry name" value="Ig_Shg"/>
    <property type="match status" value="1"/>
</dbReference>
<keyword evidence="3" id="KW-0732">Signal</keyword>
<feature type="domain" description="Cadherin" evidence="16">
    <location>
        <begin position="1007"/>
        <end position="1116"/>
    </location>
</feature>
<evidence type="ECO:0000256" key="11">
    <source>
        <dbReference type="RuleBase" id="RU003318"/>
    </source>
</evidence>
<keyword evidence="4" id="KW-0677">Repeat</keyword>
<keyword evidence="10" id="KW-0245">EGF-like domain</keyword>
<keyword evidence="8 10" id="KW-1015">Disulfide bond</keyword>
<feature type="domain" description="Cadherin" evidence="16">
    <location>
        <begin position="1234"/>
        <end position="1344"/>
    </location>
</feature>
<dbReference type="InterPro" id="IPR056370">
    <property type="entry name" value="Shg-like_Ig-like"/>
</dbReference>
<feature type="domain" description="Cadherin" evidence="16">
    <location>
        <begin position="311"/>
        <end position="428"/>
    </location>
</feature>
<dbReference type="Pfam" id="PF24613">
    <property type="entry name" value="EGF_Hmr-1"/>
    <property type="match status" value="1"/>
</dbReference>
<dbReference type="CDD" id="cd00110">
    <property type="entry name" value="LamG"/>
    <property type="match status" value="1"/>
</dbReference>
<dbReference type="CTD" id="9948292"/>
<feature type="domain" description="Cadherin" evidence="16">
    <location>
        <begin position="1137"/>
        <end position="1233"/>
    </location>
</feature>
<evidence type="ECO:0000256" key="6">
    <source>
        <dbReference type="ARBA" id="ARBA00022989"/>
    </source>
</evidence>
<evidence type="ECO:0000259" key="15">
    <source>
        <dbReference type="PROSITE" id="PS50026"/>
    </source>
</evidence>
<dbReference type="PANTHER" id="PTHR24027:SF422">
    <property type="entry name" value="CADHERIN DOMAIN-CONTAINING PROTEIN"/>
    <property type="match status" value="1"/>
</dbReference>
<dbReference type="GO" id="GO:0016477">
    <property type="term" value="P:cell migration"/>
    <property type="evidence" value="ECO:0007669"/>
    <property type="project" value="TreeGrafter"/>
</dbReference>
<feature type="domain" description="Cadherin" evidence="16">
    <location>
        <begin position="206"/>
        <end position="309"/>
    </location>
</feature>
<name>A0A1S0UL03_LOALO</name>
<dbReference type="InParanoid" id="A0A1S0UL03"/>
<gene>
    <name evidence="17" type="ORF">LOAG_16773</name>
</gene>
<dbReference type="GO" id="GO:0045296">
    <property type="term" value="F:cadherin binding"/>
    <property type="evidence" value="ECO:0007669"/>
    <property type="project" value="TreeGrafter"/>
</dbReference>
<feature type="domain" description="Cadherin" evidence="16">
    <location>
        <begin position="543"/>
        <end position="656"/>
    </location>
</feature>
<evidence type="ECO:0000256" key="1">
    <source>
        <dbReference type="ARBA" id="ARBA00004167"/>
    </source>
</evidence>
<evidence type="ECO:0000256" key="2">
    <source>
        <dbReference type="ARBA" id="ARBA00022692"/>
    </source>
</evidence>
<dbReference type="InterPro" id="IPR001791">
    <property type="entry name" value="Laminin_G"/>
</dbReference>
<dbReference type="FunCoup" id="A0A1S0UL03">
    <property type="interactions" value="55"/>
</dbReference>
<sequence>MHVYKFIARDEAGDGDDDVEYRLINTEPRGTFTVDPVSGVVQTALKHYKPGETYRVFVQARDRTPTDPEVPQDSEVAVLEVYAGDRAPQFVEQQYTVFVPENTELGSSIVAIKAECFKPIDKRRSKGKLLYQLYLDTTLVEHESSPYFTIDAEHGLVQLIKALDYDDNTQPKHHQLAVIAREDSKESKVPLDVYIKDVNDNAPIFTQPIYSATIKEDITSGSTILTVQADDKDDGENARIKYSLDDNNFTINDRGEISARRRLDADQNRERFFIYRFNVTATDCGEPSLSSSAVVHIRTENTNDEAPTFIPNGSYHAFVAEDAQSGTPIVQTQAIDPDRDQVFYTFLLSNGVETSVTQLFEIDQDTGLIRLGPNVKPADLVHEESPYNLTVVARDDGSCCGQGASELHMQTATVTIDIADVNNNKPEFRSCEIYSSIAKIEEGDYKTNAPVILKVMATDEDSPPNGEIVYSLYYSQSESRKPFIINSETGELRPSPFVRFDREQRAQEEVTVKATDKGERPLIGFCQFTVQVLDVNDNPPQFDRTFYETSISRNVDIGYSVINVFADDADAPQNARITYSLAEDILAGKEHYKDYKFFQIINENNGEITLASQIPPYKDRFVFNVIADDNGKPLVQRSAVQVIVNVHERQQSAPQWQTNDDCKTTVTVDEDIPINSVLFRCLAIPGDGPKNPISYKMANGASRGTNHDMHFREFLEKTNGRDWVVVRNMVGLDYEQQQNYTLTITAMDMRSLITSDKQFHVIVRDKNDVVPRFTVDLFTGNIEEEQTPTEFLTKYNGNPIAVVKAEDADSPGPQSEVRYQIISDGDSGAARLFRIDELTGGIYPLEIFDREKMIRSFLMLKRMIVSHQVCPALRDRIKFFYFLFTSDIVKVQIFVADINDNAPYFEQSRYEARITENAEINEDVITVKAYDLDRLPNLKYDLYAVYGGRIPFGVRTDSGALFVKEPLDYEKENVYHMKLFVTDGKHNATTDLYVYIDDVNDNPPQFEKDLYEITIFEEDRDVPKILFFVKATDADKQDDSSKIVYRLEGQGVGEFFRVGQYSGNIEVIRSLDRDPPAGVSVWKFIVQAIDDDGHGLIGYADVQVNLRDINDNGPIFANNLFGAVDETVIWRIIKDEGVFVMTVTATDYDDPRTDNARLEYSIVVNKEIDGEPVFRIVPSNGKIYAMRKLDRELPSEKQFVIEVRAIDKGTPSLEGTGNVTIRVMDVNDNEPYFEKTLYVGSVVETASVGSAVISISALDKDTEASDNIFSYELVDEHQYFYMTTETGSSSTSVGVLRVKKPLDYEDPAQRNGFTFGIRVYDGRYYATTKLQIELQDRNDNPPVINGPQHVRLHEDAWLGKVVAKFTVQDADANDTAVFRINRQTDPKRQFSIDQSGSLCVAQRLDREEIPKYNLVVEAFDSAGNVGFQTIEIYVQDVNDNAPVPYTVPNPCVFMENTDPTMQPTCEIRAYDPDTIENGPPFLMKLASDFKFGAYLSVIYNKNGDNGNGSMIVTAKQRLDREAEFPGKQLEIPIILKDSGGLQSERSVYIIIGDENDSPMRDGEMTIFVNSYLGRLEKTVIGRVYVEDNDDWDLPDKVFSWAPGKSLPGFSIALNGEITMDANMPPRTYQMTANVVDKRRSEKAQGVVNVIIKMVPAAAFENQGAIRIMLSPNGLDSPGSFIRVDSTGSSPMSRFVNKMNEYLDGNSELDVFSIKQDQVVLQNYAPTVLDVRFSAHGSPYKSPVLLNGLIAQYRSELEQAIGATIVSAGIDMCKFTVCDKGCQTVNHANEQGIVVSANQTVIVGVNAWSNDTCICPVFTPPSSCQANLCLNSGVCHNTYPGFFCECRNNFLKGSRCQGTTRSFDGQGFAWFKPVPACTSLNISLQFLTRQANGLLLYNGPMGDNNTYGRADYKDYVILRLVAGRIQADLMFNGIVANPIQIPGSDALNDGKWHTVTLYQDGKHIELVIDNCYTIVPIGTDDKIIGIDDSSCRRVKITADDDERLNVVAPLQIGGVAPLSGKDHYPGVVTTFAMNFKGCIRDLVVNNELYDLGVPDYTSEEHSQIGCQLTEAACGLNDISGPYCVHGECISDLVSNVPKCLCDPGYGGDQCDTPFKWVEFGPGSFVEYDVKVGLEDKTTNVDVLFLPGKANAGTGELGFAGAGEKYISTSIENYSPTAKFDFSSAAVSTTPVELRLTDLHLQNNISYWMQFSRSPVRASLSVDGVYHGILPLNPLKIPYQIDINELLLGALSVQGAKGFRGCVGTFRWQHINLPLIKSEEWSGGYGQSDSDSIISVKQSKSVENGCSQRKTCANVGFAYCGGSFVCVDFWKGPFCTCPEGAQVLLGTNGELVGCGETLAVSSLGISSPAIILILICLILLMMMVLLMVVYTRRHTPPFEPVRPEELNRDNLRPYDLEGGGEADNDQYNITNLRKPVMPIEENGVNGYAQPVYPMQRAPIDDKLNSRIKNLEADPDATAPYDELRIYDDEGDNISRITLESLESTDDAAPSGSLDQEIEKWGPRFNNLADIYGKREK</sequence>
<dbReference type="InterPro" id="IPR002126">
    <property type="entry name" value="Cadherin-like_dom"/>
</dbReference>
<reference evidence="17" key="1">
    <citation type="submission" date="2012-04" db="EMBL/GenBank/DDBJ databases">
        <title>The Genome Sequence of Loa loa.</title>
        <authorList>
            <consortium name="The Broad Institute Genome Sequencing Platform"/>
            <consortium name="Broad Institute Genome Sequencing Center for Infectious Disease"/>
            <person name="Nutman T.B."/>
            <person name="Fink D.L."/>
            <person name="Russ C."/>
            <person name="Young S."/>
            <person name="Zeng Q."/>
            <person name="Gargeya S."/>
            <person name="Alvarado L."/>
            <person name="Berlin A."/>
            <person name="Chapman S.B."/>
            <person name="Chen Z."/>
            <person name="Freedman E."/>
            <person name="Gellesch M."/>
            <person name="Goldberg J."/>
            <person name="Griggs A."/>
            <person name="Gujja S."/>
            <person name="Heilman E.R."/>
            <person name="Heiman D."/>
            <person name="Howarth C."/>
            <person name="Mehta T."/>
            <person name="Neiman D."/>
            <person name="Pearson M."/>
            <person name="Roberts A."/>
            <person name="Saif S."/>
            <person name="Shea T."/>
            <person name="Shenoy N."/>
            <person name="Sisk P."/>
            <person name="Stolte C."/>
            <person name="Sykes S."/>
            <person name="White J."/>
            <person name="Yandava C."/>
            <person name="Haas B."/>
            <person name="Henn M.R."/>
            <person name="Nusbaum C."/>
            <person name="Birren B."/>
        </authorList>
    </citation>
    <scope>NUCLEOTIDE SEQUENCE [LARGE SCALE GENOMIC DNA]</scope>
</reference>
<keyword evidence="5 9" id="KW-0106">Calcium</keyword>
<dbReference type="SUPFAM" id="SSF49313">
    <property type="entry name" value="Cadherin-like"/>
    <property type="match status" value="13"/>
</dbReference>
<feature type="transmembrane region" description="Helical" evidence="13">
    <location>
        <begin position="2367"/>
        <end position="2388"/>
    </location>
</feature>
<feature type="domain" description="EGF-like" evidence="15">
    <location>
        <begin position="2078"/>
        <end position="2110"/>
    </location>
</feature>
<feature type="domain" description="Cadherin" evidence="16">
    <location>
        <begin position="452"/>
        <end position="542"/>
    </location>
</feature>
<evidence type="ECO:0000313" key="17">
    <source>
        <dbReference type="EMBL" id="EJD76245.1"/>
    </source>
</evidence>
<proteinExistence type="predicted"/>
<dbReference type="InterPro" id="IPR015919">
    <property type="entry name" value="Cadherin-like_sf"/>
</dbReference>
<dbReference type="InterPro" id="IPR027397">
    <property type="entry name" value="Catenin-bd_sf"/>
</dbReference>
<dbReference type="RefSeq" id="XP_020307055.1">
    <property type="nucleotide sequence ID" value="XM_020449428.1"/>
</dbReference>
<dbReference type="CDD" id="cd00054">
    <property type="entry name" value="EGF_CA"/>
    <property type="match status" value="1"/>
</dbReference>
<dbReference type="PROSITE" id="PS00232">
    <property type="entry name" value="CADHERIN_1"/>
    <property type="match status" value="6"/>
</dbReference>